<dbReference type="AlphaFoldDB" id="A0A834FJJ6"/>
<proteinExistence type="predicted"/>
<accession>A0A834FJJ6</accession>
<evidence type="ECO:0000313" key="2">
    <source>
        <dbReference type="EMBL" id="KAF6735334.1"/>
    </source>
</evidence>
<sequence length="168" mass="18717">MLSLNALTSHDESEFVCPRSVCLDGNRGQKTSQRQRDSDDKPPNHLILGVELSSYIKAKRLLPPNLETPSSNFPLSACECGRPPAAVPLPVPRRWPRLIRGKVCFHEDQLEQVCEYPSETSMLTFNPLLHDGGKAEEAQEEEGEEGLLKSTRSLGIAPRLRVDESCPR</sequence>
<evidence type="ECO:0000313" key="3">
    <source>
        <dbReference type="Proteomes" id="UP000646548"/>
    </source>
</evidence>
<reference evidence="2" key="1">
    <citation type="journal article" name="BMC Genomics">
        <title>Long-read sequencing and de novo genome assembly of marine medaka (Oryzias melastigma).</title>
        <authorList>
            <person name="Liang P."/>
            <person name="Saqib H.S.A."/>
            <person name="Ni X."/>
            <person name="Shen Y."/>
        </authorList>
    </citation>
    <scope>NUCLEOTIDE SEQUENCE</scope>
    <source>
        <strain evidence="2">Bigg-433</strain>
    </source>
</reference>
<name>A0A834FJJ6_ORYME</name>
<feature type="region of interest" description="Disordered" evidence="1">
    <location>
        <begin position="128"/>
        <end position="152"/>
    </location>
</feature>
<comment type="caution">
    <text evidence="2">The sequence shown here is derived from an EMBL/GenBank/DDBJ whole genome shotgun (WGS) entry which is preliminary data.</text>
</comment>
<dbReference type="EMBL" id="WKFB01000111">
    <property type="protein sequence ID" value="KAF6735334.1"/>
    <property type="molecule type" value="Genomic_DNA"/>
</dbReference>
<organism evidence="2 3">
    <name type="scientific">Oryzias melastigma</name>
    <name type="common">Marine medaka</name>
    <dbReference type="NCBI Taxonomy" id="30732"/>
    <lineage>
        <taxon>Eukaryota</taxon>
        <taxon>Metazoa</taxon>
        <taxon>Chordata</taxon>
        <taxon>Craniata</taxon>
        <taxon>Vertebrata</taxon>
        <taxon>Euteleostomi</taxon>
        <taxon>Actinopterygii</taxon>
        <taxon>Neopterygii</taxon>
        <taxon>Teleostei</taxon>
        <taxon>Neoteleostei</taxon>
        <taxon>Acanthomorphata</taxon>
        <taxon>Ovalentaria</taxon>
        <taxon>Atherinomorphae</taxon>
        <taxon>Beloniformes</taxon>
        <taxon>Adrianichthyidae</taxon>
        <taxon>Oryziinae</taxon>
        <taxon>Oryzias</taxon>
    </lineage>
</organism>
<protein>
    <submittedName>
        <fullName evidence="2">Uncharacterized protein</fullName>
    </submittedName>
</protein>
<evidence type="ECO:0000256" key="1">
    <source>
        <dbReference type="SAM" id="MobiDB-lite"/>
    </source>
</evidence>
<gene>
    <name evidence="2" type="ORF">FQA47_014261</name>
</gene>
<dbReference type="Proteomes" id="UP000646548">
    <property type="component" value="Unassembled WGS sequence"/>
</dbReference>